<dbReference type="AlphaFoldDB" id="A0A6I4ZYR2"/>
<dbReference type="Gene3D" id="2.30.30.240">
    <property type="entry name" value="PRC-barrel domain"/>
    <property type="match status" value="1"/>
</dbReference>
<evidence type="ECO:0000256" key="5">
    <source>
        <dbReference type="HAMAP-Rule" id="MF_00014"/>
    </source>
</evidence>
<dbReference type="OrthoDB" id="9810331at2"/>
<evidence type="ECO:0000313" key="9">
    <source>
        <dbReference type="Proteomes" id="UP000468638"/>
    </source>
</evidence>
<evidence type="ECO:0000313" key="8">
    <source>
        <dbReference type="EMBL" id="MYL33120.1"/>
    </source>
</evidence>
<organism evidence="8 9">
    <name type="scientific">Pontibacillus yanchengensis</name>
    <dbReference type="NCBI Taxonomy" id="462910"/>
    <lineage>
        <taxon>Bacteria</taxon>
        <taxon>Bacillati</taxon>
        <taxon>Bacillota</taxon>
        <taxon>Bacilli</taxon>
        <taxon>Bacillales</taxon>
        <taxon>Bacillaceae</taxon>
        <taxon>Pontibacillus</taxon>
    </lineage>
</organism>
<comment type="caution">
    <text evidence="8">The sequence shown here is derived from an EMBL/GenBank/DDBJ whole genome shotgun (WGS) entry which is preliminary data.</text>
</comment>
<dbReference type="HAMAP" id="MF_00014">
    <property type="entry name" value="Ribosome_mat_RimM"/>
    <property type="match status" value="1"/>
</dbReference>
<comment type="subunit">
    <text evidence="5">Binds ribosomal protein uS19.</text>
</comment>
<dbReference type="InterPro" id="IPR011033">
    <property type="entry name" value="PRC_barrel-like_sf"/>
</dbReference>
<comment type="domain">
    <text evidence="5">The PRC barrel domain binds ribosomal protein uS19.</text>
</comment>
<dbReference type="NCBIfam" id="TIGR02273">
    <property type="entry name" value="16S_RimM"/>
    <property type="match status" value="1"/>
</dbReference>
<protein>
    <recommendedName>
        <fullName evidence="5">Ribosome maturation factor RimM</fullName>
    </recommendedName>
</protein>
<dbReference type="GO" id="GO:0042274">
    <property type="term" value="P:ribosomal small subunit biogenesis"/>
    <property type="evidence" value="ECO:0007669"/>
    <property type="project" value="UniProtKB-UniRule"/>
</dbReference>
<feature type="domain" description="RimM N-terminal" evidence="6">
    <location>
        <begin position="7"/>
        <end position="90"/>
    </location>
</feature>
<evidence type="ECO:0000259" key="7">
    <source>
        <dbReference type="Pfam" id="PF05239"/>
    </source>
</evidence>
<proteinExistence type="inferred from homology"/>
<dbReference type="Proteomes" id="UP000468638">
    <property type="component" value="Unassembled WGS sequence"/>
</dbReference>
<dbReference type="InterPro" id="IPR036976">
    <property type="entry name" value="RimM_N_sf"/>
</dbReference>
<dbReference type="Pfam" id="PF05239">
    <property type="entry name" value="PRC"/>
    <property type="match status" value="1"/>
</dbReference>
<dbReference type="RefSeq" id="WP_160846844.1">
    <property type="nucleotide sequence ID" value="NZ_WMEQ01000003.1"/>
</dbReference>
<accession>A0A6I4ZYR2</accession>
<evidence type="ECO:0000256" key="2">
    <source>
        <dbReference type="ARBA" id="ARBA00022517"/>
    </source>
</evidence>
<dbReference type="InterPro" id="IPR011961">
    <property type="entry name" value="RimM"/>
</dbReference>
<dbReference type="InterPro" id="IPR002676">
    <property type="entry name" value="RimM_N"/>
</dbReference>
<sequence>MEEQLFTVGKIVNTHGVRGEVRVIKVTDFEDRFEPGNIVYWKNANGQNIMELTIDGHRMHKNFHLLHFQGYDGLNEVEAFKGGSLSITQEQQTPLDEGEFYYREIIGCHVVTTDGEEVGTVKEILSPGANDVWVVKRKQQKDAMIPYIEQIVYEVDIEQQRIVINPMEGLLD</sequence>
<dbReference type="SUPFAM" id="SSF50346">
    <property type="entry name" value="PRC-barrel domain"/>
    <property type="match status" value="1"/>
</dbReference>
<gene>
    <name evidence="5 8" type="primary">rimM</name>
    <name evidence="8" type="ORF">GLW05_05850</name>
</gene>
<dbReference type="PANTHER" id="PTHR33692:SF1">
    <property type="entry name" value="RIBOSOME MATURATION FACTOR RIMM"/>
    <property type="match status" value="1"/>
</dbReference>
<dbReference type="Gene3D" id="2.40.30.60">
    <property type="entry name" value="RimM"/>
    <property type="match status" value="1"/>
</dbReference>
<dbReference type="GO" id="GO:0005737">
    <property type="term" value="C:cytoplasm"/>
    <property type="evidence" value="ECO:0007669"/>
    <property type="project" value="UniProtKB-SubCell"/>
</dbReference>
<name>A0A6I4ZYR2_9BACI</name>
<feature type="domain" description="PRC-barrel" evidence="7">
    <location>
        <begin position="97"/>
        <end position="171"/>
    </location>
</feature>
<dbReference type="Pfam" id="PF01782">
    <property type="entry name" value="RimM"/>
    <property type="match status" value="1"/>
</dbReference>
<keyword evidence="3 5" id="KW-0698">rRNA processing</keyword>
<comment type="subcellular location">
    <subcellularLocation>
        <location evidence="5">Cytoplasm</location>
    </subcellularLocation>
</comment>
<dbReference type="GO" id="GO:0006364">
    <property type="term" value="P:rRNA processing"/>
    <property type="evidence" value="ECO:0007669"/>
    <property type="project" value="UniProtKB-UniRule"/>
</dbReference>
<evidence type="ECO:0000256" key="3">
    <source>
        <dbReference type="ARBA" id="ARBA00022552"/>
    </source>
</evidence>
<evidence type="ECO:0000259" key="6">
    <source>
        <dbReference type="Pfam" id="PF01782"/>
    </source>
</evidence>
<dbReference type="InterPro" id="IPR027275">
    <property type="entry name" value="PRC-brl_dom"/>
</dbReference>
<dbReference type="GO" id="GO:0043022">
    <property type="term" value="F:ribosome binding"/>
    <property type="evidence" value="ECO:0007669"/>
    <property type="project" value="InterPro"/>
</dbReference>
<dbReference type="PANTHER" id="PTHR33692">
    <property type="entry name" value="RIBOSOME MATURATION FACTOR RIMM"/>
    <property type="match status" value="1"/>
</dbReference>
<dbReference type="EMBL" id="WMEQ01000003">
    <property type="protein sequence ID" value="MYL33120.1"/>
    <property type="molecule type" value="Genomic_DNA"/>
</dbReference>
<keyword evidence="1 5" id="KW-0963">Cytoplasm</keyword>
<keyword evidence="4 5" id="KW-0143">Chaperone</keyword>
<keyword evidence="2 5" id="KW-0690">Ribosome biogenesis</keyword>
<dbReference type="GO" id="GO:0005840">
    <property type="term" value="C:ribosome"/>
    <property type="evidence" value="ECO:0007669"/>
    <property type="project" value="InterPro"/>
</dbReference>
<reference evidence="8 9" key="1">
    <citation type="submission" date="2019-11" db="EMBL/GenBank/DDBJ databases">
        <title>Genome sequences of 17 halophilic strains isolated from different environments.</title>
        <authorList>
            <person name="Furrow R.E."/>
        </authorList>
    </citation>
    <scope>NUCLEOTIDE SEQUENCE [LARGE SCALE GENOMIC DNA]</scope>
    <source>
        <strain evidence="8 9">22514_16_FS</strain>
    </source>
</reference>
<dbReference type="InterPro" id="IPR009000">
    <property type="entry name" value="Transl_B-barrel_sf"/>
</dbReference>
<evidence type="ECO:0000256" key="1">
    <source>
        <dbReference type="ARBA" id="ARBA00022490"/>
    </source>
</evidence>
<dbReference type="SUPFAM" id="SSF50447">
    <property type="entry name" value="Translation proteins"/>
    <property type="match status" value="1"/>
</dbReference>
<comment type="function">
    <text evidence="5">An accessory protein needed during the final step in the assembly of 30S ribosomal subunit, possibly for assembly of the head region. Essential for efficient processing of 16S rRNA. May be needed both before and after RbfA during the maturation of 16S rRNA. It has affinity for free ribosomal 30S subunits but not for 70S ribosomes.</text>
</comment>
<evidence type="ECO:0000256" key="4">
    <source>
        <dbReference type="ARBA" id="ARBA00023186"/>
    </source>
</evidence>
<comment type="similarity">
    <text evidence="5">Belongs to the RimM family.</text>
</comment>